<evidence type="ECO:0000256" key="1">
    <source>
        <dbReference type="ARBA" id="ARBA00001974"/>
    </source>
</evidence>
<name>A0AA37F9F0_9ARCH</name>
<feature type="binding site" evidence="11">
    <location>
        <position position="373"/>
    </location>
    <ligand>
        <name>FAD</name>
        <dbReference type="ChEBI" id="CHEBI:57692"/>
    </ligand>
</feature>
<dbReference type="Pfam" id="PF02910">
    <property type="entry name" value="Succ_DH_flav_C"/>
    <property type="match status" value="1"/>
</dbReference>
<keyword evidence="4" id="KW-0813">Transport</keyword>
<reference evidence="14" key="2">
    <citation type="submission" date="2022-09" db="EMBL/GenBank/DDBJ databases">
        <authorList>
            <person name="Sun Q."/>
            <person name="Ohkuma M."/>
        </authorList>
    </citation>
    <scope>NUCLEOTIDE SEQUENCE</scope>
    <source>
        <strain evidence="14">JCM 13583</strain>
    </source>
</reference>
<keyword evidence="15" id="KW-1185">Reference proteome</keyword>
<dbReference type="Gene3D" id="3.90.700.10">
    <property type="entry name" value="Succinate dehydrogenase/fumarate reductase flavoprotein, catalytic domain"/>
    <property type="match status" value="1"/>
</dbReference>
<dbReference type="GO" id="GO:0050660">
    <property type="term" value="F:flavin adenine dinucleotide binding"/>
    <property type="evidence" value="ECO:0007669"/>
    <property type="project" value="InterPro"/>
</dbReference>
<evidence type="ECO:0000259" key="12">
    <source>
        <dbReference type="Pfam" id="PF00890"/>
    </source>
</evidence>
<feature type="domain" description="Fumarate reductase/succinate dehydrogenase flavoprotein-like C-terminal" evidence="13">
    <location>
        <begin position="443"/>
        <end position="553"/>
    </location>
</feature>
<dbReference type="PANTHER" id="PTHR11632">
    <property type="entry name" value="SUCCINATE DEHYDROGENASE 2 FLAVOPROTEIN SUBUNIT"/>
    <property type="match status" value="1"/>
</dbReference>
<dbReference type="EMBL" id="BMNY01000001">
    <property type="protein sequence ID" value="GGM73842.1"/>
    <property type="molecule type" value="Genomic_DNA"/>
</dbReference>
<proteinExistence type="inferred from homology"/>
<dbReference type="SUPFAM" id="SSF56425">
    <property type="entry name" value="Succinate dehydrogenase/fumarate reductase flavoprotein, catalytic domain"/>
    <property type="match status" value="1"/>
</dbReference>
<dbReference type="Proteomes" id="UP000632195">
    <property type="component" value="Unassembled WGS sequence"/>
</dbReference>
<gene>
    <name evidence="14" type="primary">sdhA</name>
    <name evidence="14" type="ORF">GCM10007108_09740</name>
</gene>
<dbReference type="InterPro" id="IPR037099">
    <property type="entry name" value="Fum_R/Succ_DH_flav-like_C_sf"/>
</dbReference>
<feature type="active site" description="Proton acceptor" evidence="10">
    <location>
        <position position="283"/>
    </location>
</feature>
<evidence type="ECO:0000256" key="9">
    <source>
        <dbReference type="ARBA" id="ARBA00023136"/>
    </source>
</evidence>
<keyword evidence="7" id="KW-0249">Electron transport</keyword>
<evidence type="ECO:0000313" key="14">
    <source>
        <dbReference type="EMBL" id="GGM73842.1"/>
    </source>
</evidence>
<comment type="similarity">
    <text evidence="3">Belongs to the FAD-dependent oxidoreductase 2 family. FRD/SDH subfamily.</text>
</comment>
<evidence type="ECO:0000256" key="8">
    <source>
        <dbReference type="ARBA" id="ARBA00023002"/>
    </source>
</evidence>
<dbReference type="PIRSF" id="PIRSF000171">
    <property type="entry name" value="SDHA_APRA_LASPO"/>
    <property type="match status" value="1"/>
</dbReference>
<dbReference type="InterPro" id="IPR036188">
    <property type="entry name" value="FAD/NAD-bd_sf"/>
</dbReference>
<dbReference type="InterPro" id="IPR027477">
    <property type="entry name" value="Succ_DH/fumarate_Rdtase_cat_sf"/>
</dbReference>
<feature type="binding site" evidence="11">
    <location>
        <position position="214"/>
    </location>
    <ligand>
        <name>FAD</name>
        <dbReference type="ChEBI" id="CHEBI:57692"/>
    </ligand>
</feature>
<evidence type="ECO:0000256" key="6">
    <source>
        <dbReference type="ARBA" id="ARBA00022827"/>
    </source>
</evidence>
<comment type="subcellular location">
    <subcellularLocation>
        <location evidence="2">Membrane</location>
        <topology evidence="2">Peripheral membrane protein</topology>
    </subcellularLocation>
</comment>
<dbReference type="Pfam" id="PF00890">
    <property type="entry name" value="FAD_binding_2"/>
    <property type="match status" value="1"/>
</dbReference>
<dbReference type="PRINTS" id="PR00411">
    <property type="entry name" value="PNDRDTASEI"/>
</dbReference>
<comment type="cofactor">
    <cofactor evidence="1 11">
        <name>FAD</name>
        <dbReference type="ChEBI" id="CHEBI:57692"/>
    </cofactor>
</comment>
<dbReference type="Gene3D" id="1.20.58.100">
    <property type="entry name" value="Fumarate reductase/succinate dehydrogenase flavoprotein-like, C-terminal domain"/>
    <property type="match status" value="1"/>
</dbReference>
<dbReference type="GO" id="GO:0022900">
    <property type="term" value="P:electron transport chain"/>
    <property type="evidence" value="ECO:0007669"/>
    <property type="project" value="InterPro"/>
</dbReference>
<evidence type="ECO:0000256" key="11">
    <source>
        <dbReference type="PIRSR" id="PIRSR630664-51"/>
    </source>
</evidence>
<feature type="binding site" evidence="11">
    <location>
        <position position="348"/>
    </location>
    <ligand>
        <name>substrate</name>
    </ligand>
</feature>
<evidence type="ECO:0000256" key="10">
    <source>
        <dbReference type="PIRSR" id="PIRSR000171-1"/>
    </source>
</evidence>
<dbReference type="GO" id="GO:0016020">
    <property type="term" value="C:membrane"/>
    <property type="evidence" value="ECO:0007669"/>
    <property type="project" value="UniProtKB-SubCell"/>
</dbReference>
<dbReference type="SUPFAM" id="SSF46977">
    <property type="entry name" value="Succinate dehydrogenase/fumarate reductase flavoprotein C-terminal domain"/>
    <property type="match status" value="1"/>
</dbReference>
<evidence type="ECO:0000256" key="7">
    <source>
        <dbReference type="ARBA" id="ARBA00022982"/>
    </source>
</evidence>
<dbReference type="GO" id="GO:0016627">
    <property type="term" value="F:oxidoreductase activity, acting on the CH-CH group of donors"/>
    <property type="evidence" value="ECO:0007669"/>
    <property type="project" value="InterPro"/>
</dbReference>
<dbReference type="PANTHER" id="PTHR11632:SF51">
    <property type="entry name" value="SUCCINATE DEHYDROGENASE [UBIQUINONE] FLAVOPROTEIN SUBUNIT, MITOCHONDRIAL"/>
    <property type="match status" value="1"/>
</dbReference>
<keyword evidence="9" id="KW-0472">Membrane</keyword>
<feature type="binding site" evidence="11">
    <location>
        <begin position="388"/>
        <end position="389"/>
    </location>
    <ligand>
        <name>FAD</name>
        <dbReference type="ChEBI" id="CHEBI:57692"/>
    </ligand>
</feature>
<reference evidence="14" key="1">
    <citation type="journal article" date="2014" name="Int. J. Syst. Evol. Microbiol.">
        <title>Complete genome sequence of Corynebacterium casei LMG S-19264T (=DSM 44701T), isolated from a smear-ripened cheese.</title>
        <authorList>
            <consortium name="US DOE Joint Genome Institute (JGI-PGF)"/>
            <person name="Walter F."/>
            <person name="Albersmeier A."/>
            <person name="Kalinowski J."/>
            <person name="Ruckert C."/>
        </authorList>
    </citation>
    <scope>NUCLEOTIDE SEQUENCE</scope>
    <source>
        <strain evidence="14">JCM 13583</strain>
    </source>
</reference>
<dbReference type="InterPro" id="IPR015939">
    <property type="entry name" value="Fum_Rdtase/Succ_DH_flav-like_C"/>
</dbReference>
<dbReference type="RefSeq" id="WP_188680796.1">
    <property type="nucleotide sequence ID" value="NZ_BMNY01000001.1"/>
</dbReference>
<organism evidence="14 15">
    <name type="scientific">Thermogymnomonas acidicola</name>
    <dbReference type="NCBI Taxonomy" id="399579"/>
    <lineage>
        <taxon>Archaea</taxon>
        <taxon>Methanobacteriati</taxon>
        <taxon>Thermoplasmatota</taxon>
        <taxon>Thermoplasmata</taxon>
        <taxon>Thermoplasmatales</taxon>
        <taxon>Thermogymnomonas</taxon>
    </lineage>
</organism>
<sequence>MDYKKMDCDVLVIGAGGAGMRAALAASEMGAKVIMVSKSLLGKAHTVMAEGGIAAALGNVDPDDNWQVHFADIIEEGVYLSNWRMAEILAKEAPDRVYELESYGALFDRTPDGRILQRAFGGHSKRRLCHVGDKTGLEMLRTLEDQILHRDVTALDEIYITKLVKKDNAVVGAIGIEMHTGEFILFRAKATILATGGCGRVYKVTSNSWESTGDGIGLAYNAGAILQDMEMIQFHPTGMVYPPGVRGLLVTEGVRGEGGILYNSKGERFMLRYSPEKKELDARDVVARANYNEIIEGRGTPHGGVYLDISYKGAAFIKQKLPGMYQQFLDFAGVDITKEKMEVAPTVHYQMGGVRVDPDTTATNVPGLFAAGEVACGLHGANRLGGNSLADILVFGKRSGEAAAKYASDKKIAEIEDSEVQEEINRVLSYLKPGGVNPYLLVDELTETMSNKVGIVRNGPDLESALQKILELKEEYKKVSVPGGRKYNHGLFTALELGNMLIAAEAIVRSAIMRTESRGAHTRKDYPKKDRNWLKNIILWKEGDTMKMDTVPVPEMPEELKKLVKPEVYQ</sequence>
<evidence type="ECO:0000256" key="4">
    <source>
        <dbReference type="ARBA" id="ARBA00022448"/>
    </source>
</evidence>
<dbReference type="FunFam" id="3.90.700.10:FF:000005">
    <property type="entry name" value="Succinate dehydrogenase flavoprotein subunit"/>
    <property type="match status" value="1"/>
</dbReference>
<feature type="binding site" evidence="11">
    <location>
        <position position="251"/>
    </location>
    <ligand>
        <name>substrate</name>
    </ligand>
</feature>
<dbReference type="PRINTS" id="PR00368">
    <property type="entry name" value="FADPNR"/>
</dbReference>
<keyword evidence="5 11" id="KW-0285">Flavoprotein</keyword>
<feature type="binding site" evidence="11">
    <location>
        <position position="383"/>
    </location>
    <ligand>
        <name>substrate</name>
    </ligand>
</feature>
<keyword evidence="6 11" id="KW-0274">FAD</keyword>
<feature type="domain" description="FAD-dependent oxidoreductase 2 FAD-binding" evidence="12">
    <location>
        <begin position="9"/>
        <end position="389"/>
    </location>
</feature>
<dbReference type="Gene3D" id="3.50.50.60">
    <property type="entry name" value="FAD/NAD(P)-binding domain"/>
    <property type="match status" value="1"/>
</dbReference>
<comment type="caution">
    <text evidence="14">The sequence shown here is derived from an EMBL/GenBank/DDBJ whole genome shotgun (WGS) entry which is preliminary data.</text>
</comment>
<feature type="binding site" evidence="11">
    <location>
        <begin position="14"/>
        <end position="19"/>
    </location>
    <ligand>
        <name>FAD</name>
        <dbReference type="ChEBI" id="CHEBI:57692"/>
    </ligand>
</feature>
<evidence type="ECO:0000256" key="3">
    <source>
        <dbReference type="ARBA" id="ARBA00008040"/>
    </source>
</evidence>
<dbReference type="SUPFAM" id="SSF51905">
    <property type="entry name" value="FAD/NAD(P)-binding domain"/>
    <property type="match status" value="1"/>
</dbReference>
<evidence type="ECO:0000259" key="13">
    <source>
        <dbReference type="Pfam" id="PF02910"/>
    </source>
</evidence>
<evidence type="ECO:0000256" key="2">
    <source>
        <dbReference type="ARBA" id="ARBA00004170"/>
    </source>
</evidence>
<dbReference type="InterPro" id="IPR014006">
    <property type="entry name" value="Succ_Dhase_FrdA_Gneg"/>
</dbReference>
<protein>
    <submittedName>
        <fullName evidence="14">Succinate dehydrogenase flavoprotein subunit</fullName>
    </submittedName>
</protein>
<dbReference type="NCBIfam" id="TIGR01812">
    <property type="entry name" value="sdhA_frdA_Gneg"/>
    <property type="match status" value="1"/>
</dbReference>
<keyword evidence="8" id="KW-0560">Oxidoreductase</keyword>
<dbReference type="AlphaFoldDB" id="A0AA37F9F0"/>
<evidence type="ECO:0000313" key="15">
    <source>
        <dbReference type="Proteomes" id="UP000632195"/>
    </source>
</evidence>
<dbReference type="InterPro" id="IPR030664">
    <property type="entry name" value="SdhA/FrdA/AprA"/>
</dbReference>
<feature type="binding site" evidence="11">
    <location>
        <begin position="37"/>
        <end position="52"/>
    </location>
    <ligand>
        <name>FAD</name>
        <dbReference type="ChEBI" id="CHEBI:57692"/>
    </ligand>
</feature>
<dbReference type="InterPro" id="IPR003953">
    <property type="entry name" value="FAD-dep_OxRdtase_2_FAD-bd"/>
</dbReference>
<accession>A0AA37F9F0</accession>
<feature type="binding site" evidence="11">
    <location>
        <position position="235"/>
    </location>
    <ligand>
        <name>substrate</name>
    </ligand>
</feature>
<evidence type="ECO:0000256" key="5">
    <source>
        <dbReference type="ARBA" id="ARBA00022630"/>
    </source>
</evidence>